<keyword evidence="2" id="KW-1185">Reference proteome</keyword>
<comment type="caution">
    <text evidence="1">The sequence shown here is derived from an EMBL/GenBank/DDBJ whole genome shotgun (WGS) entry which is preliminary data.</text>
</comment>
<evidence type="ECO:0000313" key="2">
    <source>
        <dbReference type="Proteomes" id="UP000475862"/>
    </source>
</evidence>
<protein>
    <submittedName>
        <fullName evidence="1">Uncharacterized protein</fullName>
    </submittedName>
</protein>
<dbReference type="EMBL" id="VYZN01000028">
    <property type="protein sequence ID" value="KAE9534427.1"/>
    <property type="molecule type" value="Genomic_DNA"/>
</dbReference>
<dbReference type="Proteomes" id="UP000475862">
    <property type="component" value="Unassembled WGS sequence"/>
</dbReference>
<organism evidence="1 2">
    <name type="scientific">Aphis glycines</name>
    <name type="common">Soybean aphid</name>
    <dbReference type="NCBI Taxonomy" id="307491"/>
    <lineage>
        <taxon>Eukaryota</taxon>
        <taxon>Metazoa</taxon>
        <taxon>Ecdysozoa</taxon>
        <taxon>Arthropoda</taxon>
        <taxon>Hexapoda</taxon>
        <taxon>Insecta</taxon>
        <taxon>Pterygota</taxon>
        <taxon>Neoptera</taxon>
        <taxon>Paraneoptera</taxon>
        <taxon>Hemiptera</taxon>
        <taxon>Sternorrhyncha</taxon>
        <taxon>Aphidomorpha</taxon>
        <taxon>Aphidoidea</taxon>
        <taxon>Aphididae</taxon>
        <taxon>Aphidini</taxon>
        <taxon>Aphis</taxon>
        <taxon>Aphis</taxon>
    </lineage>
</organism>
<evidence type="ECO:0000313" key="1">
    <source>
        <dbReference type="EMBL" id="KAE9534427.1"/>
    </source>
</evidence>
<sequence>MIEGIIRNEKLPEYSMRFCGYDMSYKSSTKTLNLVALNGMVTIEKERFIINTQVQDYIKLLSNRYISNLCVPFGSLYNFITSWHRGLPARPNTCIFYLRYTNSPSSAGKLRNLFPDKSRYCKLTSMDISGEPLVSKSLLYKNQFNLLPATFITKSNCLCKCLTGVLTINATSRKGSGYGPMIMTNIQKNHSRHRVQKIHKAKIHHTLNTMSSSNIAKFVEFSVHTEVPNFRIDFNKIKSLDTEISLYKFVIEK</sequence>
<name>A0A6G0TL34_APHGL</name>
<proteinExistence type="predicted"/>
<accession>A0A6G0TL34</accession>
<gene>
    <name evidence="1" type="ORF">AGLY_008517</name>
</gene>
<reference evidence="1 2" key="1">
    <citation type="submission" date="2019-08" db="EMBL/GenBank/DDBJ databases">
        <title>The genome of the soybean aphid Biotype 1, its phylome, world population structure and adaptation to the North American continent.</title>
        <authorList>
            <person name="Giordano R."/>
            <person name="Donthu R.K."/>
            <person name="Hernandez A.G."/>
            <person name="Wright C.L."/>
            <person name="Zimin A.V."/>
        </authorList>
    </citation>
    <scope>NUCLEOTIDE SEQUENCE [LARGE SCALE GENOMIC DNA]</scope>
    <source>
        <tissue evidence="1">Whole aphids</tissue>
    </source>
</reference>
<dbReference type="AlphaFoldDB" id="A0A6G0TL34"/>